<dbReference type="InterPro" id="IPR020904">
    <property type="entry name" value="Sc_DH/Rdtase_CS"/>
</dbReference>
<name>A0A4D7QX60_9HYPH</name>
<dbReference type="Proteomes" id="UP000298588">
    <property type="component" value="Chromosome"/>
</dbReference>
<dbReference type="GO" id="GO:0016616">
    <property type="term" value="F:oxidoreductase activity, acting on the CH-OH group of donors, NAD or NADP as acceptor"/>
    <property type="evidence" value="ECO:0007669"/>
    <property type="project" value="TreeGrafter"/>
</dbReference>
<dbReference type="RefSeq" id="WP_137101788.1">
    <property type="nucleotide sequence ID" value="NZ_CP039865.1"/>
</dbReference>
<dbReference type="CDD" id="cd05233">
    <property type="entry name" value="SDR_c"/>
    <property type="match status" value="1"/>
</dbReference>
<evidence type="ECO:0000256" key="1">
    <source>
        <dbReference type="ARBA" id="ARBA00006484"/>
    </source>
</evidence>
<dbReference type="InterPro" id="IPR057326">
    <property type="entry name" value="KR_dom"/>
</dbReference>
<dbReference type="Gene3D" id="3.40.50.720">
    <property type="entry name" value="NAD(P)-binding Rossmann-like Domain"/>
    <property type="match status" value="1"/>
</dbReference>
<gene>
    <name evidence="4" type="ORF">E8L99_23235</name>
</gene>
<dbReference type="Pfam" id="PF13561">
    <property type="entry name" value="adh_short_C2"/>
    <property type="match status" value="1"/>
</dbReference>
<proteinExistence type="inferred from homology"/>
<dbReference type="InterPro" id="IPR002347">
    <property type="entry name" value="SDR_fam"/>
</dbReference>
<dbReference type="FunFam" id="3.40.50.720:FF:000084">
    <property type="entry name" value="Short-chain dehydrogenase reductase"/>
    <property type="match status" value="1"/>
</dbReference>
<reference evidence="4 5" key="1">
    <citation type="submission" date="2019-04" db="EMBL/GenBank/DDBJ databases">
        <title>Phreatobacter aquaticus sp. nov.</title>
        <authorList>
            <person name="Choi A."/>
            <person name="Baek K."/>
        </authorList>
    </citation>
    <scope>NUCLEOTIDE SEQUENCE [LARGE SCALE GENOMIC DNA]</scope>
    <source>
        <strain evidence="4 5">NMCR1094</strain>
    </source>
</reference>
<dbReference type="KEGG" id="paqt:E8L99_23235"/>
<feature type="domain" description="Ketoreductase" evidence="3">
    <location>
        <begin position="7"/>
        <end position="191"/>
    </location>
</feature>
<protein>
    <submittedName>
        <fullName evidence="4">SDR family oxidoreductase</fullName>
    </submittedName>
</protein>
<dbReference type="NCBIfam" id="NF005559">
    <property type="entry name" value="PRK07231.1"/>
    <property type="match status" value="1"/>
</dbReference>
<evidence type="ECO:0000259" key="3">
    <source>
        <dbReference type="SMART" id="SM00822"/>
    </source>
</evidence>
<organism evidence="4 5">
    <name type="scientific">Phreatobacter aquaticus</name>
    <dbReference type="NCBI Taxonomy" id="2570229"/>
    <lineage>
        <taxon>Bacteria</taxon>
        <taxon>Pseudomonadati</taxon>
        <taxon>Pseudomonadota</taxon>
        <taxon>Alphaproteobacteria</taxon>
        <taxon>Hyphomicrobiales</taxon>
        <taxon>Phreatobacteraceae</taxon>
        <taxon>Phreatobacter</taxon>
    </lineage>
</organism>
<dbReference type="InterPro" id="IPR036291">
    <property type="entry name" value="NAD(P)-bd_dom_sf"/>
</dbReference>
<evidence type="ECO:0000313" key="5">
    <source>
        <dbReference type="Proteomes" id="UP000298588"/>
    </source>
</evidence>
<dbReference type="OrthoDB" id="9790146at2"/>
<dbReference type="GO" id="GO:0048038">
    <property type="term" value="F:quinone binding"/>
    <property type="evidence" value="ECO:0007669"/>
    <property type="project" value="TreeGrafter"/>
</dbReference>
<dbReference type="PRINTS" id="PR00081">
    <property type="entry name" value="GDHRDH"/>
</dbReference>
<dbReference type="PRINTS" id="PR00080">
    <property type="entry name" value="SDRFAMILY"/>
</dbReference>
<dbReference type="GO" id="GO:0006633">
    <property type="term" value="P:fatty acid biosynthetic process"/>
    <property type="evidence" value="ECO:0007669"/>
    <property type="project" value="TreeGrafter"/>
</dbReference>
<evidence type="ECO:0000313" key="4">
    <source>
        <dbReference type="EMBL" id="QCK88462.1"/>
    </source>
</evidence>
<dbReference type="PANTHER" id="PTHR42760">
    <property type="entry name" value="SHORT-CHAIN DEHYDROGENASES/REDUCTASES FAMILY MEMBER"/>
    <property type="match status" value="1"/>
</dbReference>
<sequence length="263" mass="27143">MGTLDGKVAIITGAARGIGKAIAERFVAEGASVVISDIMEDAGKATAAELAKSGKAVFIAADVGDAASVAKLVEGAKKAFTGEIDILINNAGIVHSAEFLDLAEADFDKVLRVNLKGSFLVGQAVAKVMVEQVKAGKTPGAIVNMSSVNARLAIVNQIPYCVSKGGVSQLTNVMALGLSEWGIRVNAIGPGSIATEMLASVNTDKTARHRLFSRTPLRRLGEPDEIAKVAVFLASDAASYVTGQTIYADGGRLGLNYTVPVAD</sequence>
<accession>A0A4D7QX60</accession>
<evidence type="ECO:0000256" key="2">
    <source>
        <dbReference type="ARBA" id="ARBA00023002"/>
    </source>
</evidence>
<dbReference type="AlphaFoldDB" id="A0A4D7QX60"/>
<dbReference type="PANTHER" id="PTHR42760:SF133">
    <property type="entry name" value="3-OXOACYL-[ACYL-CARRIER-PROTEIN] REDUCTASE"/>
    <property type="match status" value="1"/>
</dbReference>
<keyword evidence="5" id="KW-1185">Reference proteome</keyword>
<dbReference type="SMART" id="SM00822">
    <property type="entry name" value="PKS_KR"/>
    <property type="match status" value="1"/>
</dbReference>
<dbReference type="EMBL" id="CP039865">
    <property type="protein sequence ID" value="QCK88462.1"/>
    <property type="molecule type" value="Genomic_DNA"/>
</dbReference>
<dbReference type="SUPFAM" id="SSF51735">
    <property type="entry name" value="NAD(P)-binding Rossmann-fold domains"/>
    <property type="match status" value="1"/>
</dbReference>
<dbReference type="PROSITE" id="PS00061">
    <property type="entry name" value="ADH_SHORT"/>
    <property type="match status" value="1"/>
</dbReference>
<comment type="similarity">
    <text evidence="1">Belongs to the short-chain dehydrogenases/reductases (SDR) family.</text>
</comment>
<keyword evidence="2" id="KW-0560">Oxidoreductase</keyword>